<evidence type="ECO:0000259" key="1">
    <source>
        <dbReference type="SMART" id="SM00849"/>
    </source>
</evidence>
<dbReference type="SMART" id="SM00849">
    <property type="entry name" value="Lactamase_B"/>
    <property type="match status" value="1"/>
</dbReference>
<dbReference type="Gene3D" id="3.60.15.10">
    <property type="entry name" value="Ribonuclease Z/Hydroxyacylglutathione hydrolase-like"/>
    <property type="match status" value="1"/>
</dbReference>
<organism evidence="2 3">
    <name type="scientific">Acanthopleuribacter pedis</name>
    <dbReference type="NCBI Taxonomy" id="442870"/>
    <lineage>
        <taxon>Bacteria</taxon>
        <taxon>Pseudomonadati</taxon>
        <taxon>Acidobacteriota</taxon>
        <taxon>Holophagae</taxon>
        <taxon>Acanthopleuribacterales</taxon>
        <taxon>Acanthopleuribacteraceae</taxon>
        <taxon>Acanthopleuribacter</taxon>
    </lineage>
</organism>
<protein>
    <submittedName>
        <fullName evidence="2">MBL fold metallo-hydrolase</fullName>
    </submittedName>
</protein>
<proteinExistence type="predicted"/>
<dbReference type="PANTHER" id="PTHR43041">
    <property type="entry name" value="HYDROLASE, METALLO-BETA-LACTAMASE SUPERFAMILY"/>
    <property type="match status" value="1"/>
</dbReference>
<gene>
    <name evidence="2" type="ORF">J3U88_30135</name>
</gene>
<sequence>MEVLFEQDGHRNIWLEDFGHGLAVQANQHMIIDDGLALLLDPGGHKAFKPTLAQVTGLIRAADLKYLFLSHQDPDIVAAINGWLLASDAEAYCSKLWVRFVPHFGLDKYLQHRLHAVPDEGMVLELGRNKLHLLPAHFLHSAGNFHLYDPVSRILYTGDLGASMGIDYAFVDDFESHRAYMEPFHQRYMACNKAMRTWARMARRLDIDTIAPQHGAAFRGPEMVNQFMDWAENLACGIDLLDVLYEEAAASL</sequence>
<comment type="caution">
    <text evidence="2">The sequence shown here is derived from an EMBL/GenBank/DDBJ whole genome shotgun (WGS) entry which is preliminary data.</text>
</comment>
<dbReference type="Proteomes" id="UP000664417">
    <property type="component" value="Unassembled WGS sequence"/>
</dbReference>
<dbReference type="InterPro" id="IPR045761">
    <property type="entry name" value="ODP_dom"/>
</dbReference>
<dbReference type="RefSeq" id="WP_207862742.1">
    <property type="nucleotide sequence ID" value="NZ_JAFREP010000042.1"/>
</dbReference>
<reference evidence="2" key="1">
    <citation type="submission" date="2021-03" db="EMBL/GenBank/DDBJ databases">
        <authorList>
            <person name="Wang G."/>
        </authorList>
    </citation>
    <scope>NUCLEOTIDE SEQUENCE</scope>
    <source>
        <strain evidence="2">KCTC 12899</strain>
    </source>
</reference>
<evidence type="ECO:0000313" key="3">
    <source>
        <dbReference type="Proteomes" id="UP000664417"/>
    </source>
</evidence>
<dbReference type="PANTHER" id="PTHR43041:SF1">
    <property type="entry name" value="METALLO-BETA-LACTAMASE DOMAIN-CONTAINING PROTEIN"/>
    <property type="match status" value="1"/>
</dbReference>
<dbReference type="InterPro" id="IPR001279">
    <property type="entry name" value="Metallo-B-lactamas"/>
</dbReference>
<feature type="domain" description="Metallo-beta-lactamase" evidence="1">
    <location>
        <begin position="25"/>
        <end position="214"/>
    </location>
</feature>
<dbReference type="Pfam" id="PF19583">
    <property type="entry name" value="ODP"/>
    <property type="match status" value="1"/>
</dbReference>
<evidence type="ECO:0000313" key="2">
    <source>
        <dbReference type="EMBL" id="MBO1322770.1"/>
    </source>
</evidence>
<dbReference type="AlphaFoldDB" id="A0A8J7QHZ1"/>
<keyword evidence="3" id="KW-1185">Reference proteome</keyword>
<dbReference type="CDD" id="cd07709">
    <property type="entry name" value="flavodiiron_proteins_MBL-fold"/>
    <property type="match status" value="1"/>
</dbReference>
<accession>A0A8J7QHZ1</accession>
<dbReference type="InterPro" id="IPR036866">
    <property type="entry name" value="RibonucZ/Hydroxyglut_hydro"/>
</dbReference>
<name>A0A8J7QHZ1_9BACT</name>
<dbReference type="EMBL" id="JAFREP010000042">
    <property type="protein sequence ID" value="MBO1322770.1"/>
    <property type="molecule type" value="Genomic_DNA"/>
</dbReference>
<dbReference type="SUPFAM" id="SSF56281">
    <property type="entry name" value="Metallo-hydrolase/oxidoreductase"/>
    <property type="match status" value="1"/>
</dbReference>